<dbReference type="EC" id="6.1.1.15" evidence="10"/>
<keyword evidence="5 10" id="KW-0547">Nucleotide-binding</keyword>
<keyword evidence="6 10" id="KW-0067">ATP-binding</keyword>
<evidence type="ECO:0000256" key="7">
    <source>
        <dbReference type="ARBA" id="ARBA00022917"/>
    </source>
</evidence>
<dbReference type="InterPro" id="IPR004154">
    <property type="entry name" value="Anticodon-bd"/>
</dbReference>
<accession>A0A972JLM5</accession>
<reference evidence="12" key="1">
    <citation type="submission" date="2020-04" db="EMBL/GenBank/DDBJ databases">
        <title>Description of Shewanella salipaludis sp. nov., isolated from a salt marsh.</title>
        <authorList>
            <person name="Park S."/>
            <person name="Yoon J.-H."/>
        </authorList>
    </citation>
    <scope>NUCLEOTIDE SEQUENCE</scope>
    <source>
        <strain evidence="12">SHSM-M6</strain>
    </source>
</reference>
<dbReference type="Pfam" id="PF04073">
    <property type="entry name" value="tRNA_edit"/>
    <property type="match status" value="1"/>
</dbReference>
<dbReference type="GO" id="GO:0005829">
    <property type="term" value="C:cytosol"/>
    <property type="evidence" value="ECO:0007669"/>
    <property type="project" value="TreeGrafter"/>
</dbReference>
<feature type="domain" description="Aminoacyl-transfer RNA synthetases class-II family profile" evidence="11">
    <location>
        <begin position="38"/>
        <end position="467"/>
    </location>
</feature>
<evidence type="ECO:0000256" key="6">
    <source>
        <dbReference type="ARBA" id="ARBA00022840"/>
    </source>
</evidence>
<dbReference type="InterPro" id="IPR036621">
    <property type="entry name" value="Anticodon-bd_dom_sf"/>
</dbReference>
<evidence type="ECO:0000256" key="3">
    <source>
        <dbReference type="ARBA" id="ARBA00022490"/>
    </source>
</evidence>
<protein>
    <recommendedName>
        <fullName evidence="10">Proline--tRNA ligase</fullName>
        <ecNumber evidence="10">6.1.1.15</ecNumber>
    </recommendedName>
    <alternativeName>
        <fullName evidence="10">Prolyl-tRNA synthetase</fullName>
        <shortName evidence="10">ProRS</shortName>
    </alternativeName>
</protein>
<dbReference type="InterPro" id="IPR033730">
    <property type="entry name" value="ProRS_core_prok"/>
</dbReference>
<dbReference type="PIRSF" id="PIRSF001535">
    <property type="entry name" value="ProRS_1"/>
    <property type="match status" value="1"/>
</dbReference>
<comment type="function">
    <text evidence="10">Catalyzes the attachment of proline to tRNA(Pro) in a two-step reaction: proline is first activated by ATP to form Pro-AMP and then transferred to the acceptor end of tRNA(Pro). As ProRS can inadvertently accommodate and process non-cognate amino acids such as alanine and cysteine, to avoid such errors it has two additional distinct editing activities against alanine. One activity is designated as 'pretransfer' editing and involves the tRNA(Pro)-independent hydrolysis of activated Ala-AMP. The other activity is designated 'posttransfer' editing and involves deacylation of mischarged Ala-tRNA(Pro). The misacylated Cys-tRNA(Pro) is not edited by ProRS.</text>
</comment>
<keyword evidence="8 10" id="KW-0030">Aminoacyl-tRNA synthetase</keyword>
<dbReference type="GO" id="GO:0002161">
    <property type="term" value="F:aminoacyl-tRNA deacylase activity"/>
    <property type="evidence" value="ECO:0007669"/>
    <property type="project" value="InterPro"/>
</dbReference>
<keyword evidence="3 10" id="KW-0963">Cytoplasm</keyword>
<dbReference type="Pfam" id="PF03129">
    <property type="entry name" value="HGTP_anticodon"/>
    <property type="match status" value="1"/>
</dbReference>
<dbReference type="InterPro" id="IPR045864">
    <property type="entry name" value="aa-tRNA-synth_II/BPL/LPL"/>
</dbReference>
<sequence length="571" mass="63102">MRVSKYLLSTQKETPANAEVVSHQLMLRAGMIRRNASGLYSWLPSGLRVLRKVEAIVREEMNKAGAIEILMPMVQPGDLWVETGRWEKFGPELLRFKDRHNRDFVLGPTHEEVITDIIRKEVNSYKQLPLSLYQIQTKFRDEVRPRFGVMRAREFLMKDAYSFHLDQGTMDDTYHAMHQAYSNILSRMGLAFRPVLADTGSIGGSMSHEFHVLAQSGEDLIAYSTGSDYAANIEKAESPMPTEARGAATQEMTLVDTPNAKTIAELVDQFGLDITKTVKTLIVKGASDGAPLVALIVRGDHELNEIKADKLELVASPLEFASDAEIRDAIGAGPGSLGPVGLKLPIIIDHSVAVMSDFSAGANLDDKHYFGINWERDLPLAQAADIRNVVEGEPTPDGLGTYAMARGIEVGHIFQLGTNYSEAMNATVLDENGKSQVLLMGCYGVGVSRIVAAAIEQNNDERGIIWPEAIAPFSVGILPMNMHKSHRVTDIAEKLYQDLNAAGIEVLLDDRKERPGVMFADMELLGIPHTVVIGDRNIDAGMFEYKNRRTGEKQDIPFDQLIDFLKGQLQA</sequence>
<comment type="subcellular location">
    <subcellularLocation>
        <location evidence="1 10">Cytoplasm</location>
    </subcellularLocation>
</comment>
<comment type="subunit">
    <text evidence="2 10">Homodimer.</text>
</comment>
<evidence type="ECO:0000259" key="11">
    <source>
        <dbReference type="PROSITE" id="PS50862"/>
    </source>
</evidence>
<dbReference type="PRINTS" id="PR01046">
    <property type="entry name" value="TRNASYNTHPRO"/>
</dbReference>
<dbReference type="Pfam" id="PF00587">
    <property type="entry name" value="tRNA-synt_2b"/>
    <property type="match status" value="1"/>
</dbReference>
<dbReference type="InterPro" id="IPR050062">
    <property type="entry name" value="Pro-tRNA_synthetase"/>
</dbReference>
<dbReference type="InterPro" id="IPR023717">
    <property type="entry name" value="Pro-tRNA-Synthase_IIa_type1"/>
</dbReference>
<dbReference type="EMBL" id="JAAXYH010000006">
    <property type="protein sequence ID" value="NMH65617.1"/>
    <property type="molecule type" value="Genomic_DNA"/>
</dbReference>
<dbReference type="CDD" id="cd00779">
    <property type="entry name" value="ProRS_core_prok"/>
    <property type="match status" value="1"/>
</dbReference>
<dbReference type="Proteomes" id="UP000737113">
    <property type="component" value="Unassembled WGS sequence"/>
</dbReference>
<dbReference type="SUPFAM" id="SSF52954">
    <property type="entry name" value="Class II aaRS ABD-related"/>
    <property type="match status" value="1"/>
</dbReference>
<dbReference type="NCBIfam" id="TIGR00409">
    <property type="entry name" value="proS_fam_II"/>
    <property type="match status" value="1"/>
</dbReference>
<dbReference type="HAMAP" id="MF_01569">
    <property type="entry name" value="Pro_tRNA_synth_type1"/>
    <property type="match status" value="1"/>
</dbReference>
<dbReference type="FunFam" id="3.90.960.10:FF:000001">
    <property type="entry name" value="Proline--tRNA ligase"/>
    <property type="match status" value="1"/>
</dbReference>
<dbReference type="InterPro" id="IPR044140">
    <property type="entry name" value="ProRS_anticodon_short"/>
</dbReference>
<keyword evidence="4 10" id="KW-0436">Ligase</keyword>
<dbReference type="InterPro" id="IPR007214">
    <property type="entry name" value="YbaK/aa-tRNA-synth-assoc-dom"/>
</dbReference>
<evidence type="ECO:0000256" key="10">
    <source>
        <dbReference type="HAMAP-Rule" id="MF_01569"/>
    </source>
</evidence>
<proteinExistence type="inferred from homology"/>
<dbReference type="Gene3D" id="3.40.50.800">
    <property type="entry name" value="Anticodon-binding domain"/>
    <property type="match status" value="1"/>
</dbReference>
<dbReference type="CDD" id="cd00861">
    <property type="entry name" value="ProRS_anticodon_short"/>
    <property type="match status" value="1"/>
</dbReference>
<gene>
    <name evidence="10" type="primary">proS</name>
    <name evidence="12" type="ORF">HC757_10575</name>
</gene>
<dbReference type="FunFam" id="3.30.930.10:FF:000062">
    <property type="entry name" value="Proline--tRNA ligase"/>
    <property type="match status" value="1"/>
</dbReference>
<dbReference type="Gene3D" id="3.30.930.10">
    <property type="entry name" value="Bira Bifunctional Protein, Domain 2"/>
    <property type="match status" value="2"/>
</dbReference>
<dbReference type="PROSITE" id="PS50862">
    <property type="entry name" value="AA_TRNA_LIGASE_II"/>
    <property type="match status" value="1"/>
</dbReference>
<evidence type="ECO:0000256" key="1">
    <source>
        <dbReference type="ARBA" id="ARBA00004496"/>
    </source>
</evidence>
<dbReference type="InterPro" id="IPR002316">
    <property type="entry name" value="Pro-tRNA-ligase_IIa"/>
</dbReference>
<dbReference type="InterPro" id="IPR036754">
    <property type="entry name" value="YbaK/aa-tRNA-synt-asso_dom_sf"/>
</dbReference>
<keyword evidence="13" id="KW-1185">Reference proteome</keyword>
<dbReference type="GO" id="GO:0004827">
    <property type="term" value="F:proline-tRNA ligase activity"/>
    <property type="evidence" value="ECO:0007669"/>
    <property type="project" value="UniProtKB-UniRule"/>
</dbReference>
<organism evidence="12 13">
    <name type="scientific">Shewanella salipaludis</name>
    <dbReference type="NCBI Taxonomy" id="2723052"/>
    <lineage>
        <taxon>Bacteria</taxon>
        <taxon>Pseudomonadati</taxon>
        <taxon>Pseudomonadota</taxon>
        <taxon>Gammaproteobacteria</taxon>
        <taxon>Alteromonadales</taxon>
        <taxon>Shewanellaceae</taxon>
        <taxon>Shewanella</taxon>
    </lineage>
</organism>
<comment type="caution">
    <text evidence="12">The sequence shown here is derived from an EMBL/GenBank/DDBJ whole genome shotgun (WGS) entry which is preliminary data.</text>
</comment>
<comment type="similarity">
    <text evidence="10">Belongs to the class-II aminoacyl-tRNA synthetase family. ProS type 1 subfamily.</text>
</comment>
<evidence type="ECO:0000256" key="8">
    <source>
        <dbReference type="ARBA" id="ARBA00023146"/>
    </source>
</evidence>
<keyword evidence="7 10" id="KW-0648">Protein biosynthesis</keyword>
<dbReference type="NCBIfam" id="NF006625">
    <property type="entry name" value="PRK09194.1"/>
    <property type="match status" value="1"/>
</dbReference>
<dbReference type="CDD" id="cd04334">
    <property type="entry name" value="ProRS-INS"/>
    <property type="match status" value="1"/>
</dbReference>
<dbReference type="GO" id="GO:0006433">
    <property type="term" value="P:prolyl-tRNA aminoacylation"/>
    <property type="evidence" value="ECO:0007669"/>
    <property type="project" value="UniProtKB-UniRule"/>
</dbReference>
<dbReference type="PANTHER" id="PTHR42753:SF2">
    <property type="entry name" value="PROLINE--TRNA LIGASE"/>
    <property type="match status" value="1"/>
</dbReference>
<comment type="catalytic activity">
    <reaction evidence="9 10">
        <text>tRNA(Pro) + L-proline + ATP = L-prolyl-tRNA(Pro) + AMP + diphosphate</text>
        <dbReference type="Rhea" id="RHEA:14305"/>
        <dbReference type="Rhea" id="RHEA-COMP:9700"/>
        <dbReference type="Rhea" id="RHEA-COMP:9702"/>
        <dbReference type="ChEBI" id="CHEBI:30616"/>
        <dbReference type="ChEBI" id="CHEBI:33019"/>
        <dbReference type="ChEBI" id="CHEBI:60039"/>
        <dbReference type="ChEBI" id="CHEBI:78442"/>
        <dbReference type="ChEBI" id="CHEBI:78532"/>
        <dbReference type="ChEBI" id="CHEBI:456215"/>
        <dbReference type="EC" id="6.1.1.15"/>
    </reaction>
</comment>
<dbReference type="AlphaFoldDB" id="A0A972JLM5"/>
<dbReference type="PANTHER" id="PTHR42753">
    <property type="entry name" value="MITOCHONDRIAL RIBOSOME PROTEIN L39/PROLYL-TRNA LIGASE FAMILY MEMBER"/>
    <property type="match status" value="1"/>
</dbReference>
<dbReference type="FunFam" id="3.40.50.800:FF:000006">
    <property type="entry name" value="Proline--tRNA ligase"/>
    <property type="match status" value="1"/>
</dbReference>
<evidence type="ECO:0000256" key="4">
    <source>
        <dbReference type="ARBA" id="ARBA00022598"/>
    </source>
</evidence>
<comment type="domain">
    <text evidence="10">Consists of three domains: the N-terminal catalytic domain, the editing domain and the C-terminal anticodon-binding domain.</text>
</comment>
<evidence type="ECO:0000256" key="5">
    <source>
        <dbReference type="ARBA" id="ARBA00022741"/>
    </source>
</evidence>
<evidence type="ECO:0000256" key="2">
    <source>
        <dbReference type="ARBA" id="ARBA00011738"/>
    </source>
</evidence>
<dbReference type="InterPro" id="IPR002314">
    <property type="entry name" value="aa-tRNA-synt_IIb"/>
</dbReference>
<dbReference type="SUPFAM" id="SSF55826">
    <property type="entry name" value="YbaK/ProRS associated domain"/>
    <property type="match status" value="1"/>
</dbReference>
<dbReference type="SUPFAM" id="SSF55681">
    <property type="entry name" value="Class II aaRS and biotin synthetases"/>
    <property type="match status" value="1"/>
</dbReference>
<dbReference type="RefSeq" id="WP_169564326.1">
    <property type="nucleotide sequence ID" value="NZ_JAAXYH010000006.1"/>
</dbReference>
<dbReference type="InterPro" id="IPR006195">
    <property type="entry name" value="aa-tRNA-synth_II"/>
</dbReference>
<name>A0A972JLM5_9GAMM</name>
<dbReference type="GO" id="GO:0005524">
    <property type="term" value="F:ATP binding"/>
    <property type="evidence" value="ECO:0007669"/>
    <property type="project" value="UniProtKB-UniRule"/>
</dbReference>
<dbReference type="Gene3D" id="3.90.960.10">
    <property type="entry name" value="YbaK/aminoacyl-tRNA synthetase-associated domain"/>
    <property type="match status" value="1"/>
</dbReference>
<evidence type="ECO:0000256" key="9">
    <source>
        <dbReference type="ARBA" id="ARBA00047671"/>
    </source>
</evidence>
<dbReference type="InterPro" id="IPR004500">
    <property type="entry name" value="Pro-tRNA-synth_IIa_bac-type"/>
</dbReference>
<evidence type="ECO:0000313" key="13">
    <source>
        <dbReference type="Proteomes" id="UP000737113"/>
    </source>
</evidence>
<dbReference type="FunFam" id="3.30.930.10:FF:000043">
    <property type="entry name" value="Proline--tRNA ligase"/>
    <property type="match status" value="1"/>
</dbReference>
<evidence type="ECO:0000313" key="12">
    <source>
        <dbReference type="EMBL" id="NMH65617.1"/>
    </source>
</evidence>